<keyword evidence="2" id="KW-0732">Signal</keyword>
<dbReference type="Proteomes" id="UP000095347">
    <property type="component" value="Unassembled WGS sequence"/>
</dbReference>
<proteinExistence type="predicted"/>
<comment type="caution">
    <text evidence="4">The sequence shown here is derived from an EMBL/GenBank/DDBJ whole genome shotgun (WGS) entry which is preliminary data.</text>
</comment>
<feature type="domain" description="Thioredoxin" evidence="3">
    <location>
        <begin position="26"/>
        <end position="162"/>
    </location>
</feature>
<dbReference type="PROSITE" id="PS51352">
    <property type="entry name" value="THIOREDOXIN_2"/>
    <property type="match status" value="1"/>
</dbReference>
<dbReference type="InterPro" id="IPR041737">
    <property type="entry name" value="SoxW"/>
</dbReference>
<evidence type="ECO:0000313" key="5">
    <source>
        <dbReference type="Proteomes" id="UP000095347"/>
    </source>
</evidence>
<comment type="function">
    <text evidence="1">May be required for disulfide bond formation in some proteins.</text>
</comment>
<dbReference type="InterPro" id="IPR012336">
    <property type="entry name" value="Thioredoxin-like_fold"/>
</dbReference>
<dbReference type="SUPFAM" id="SSF52833">
    <property type="entry name" value="Thioredoxin-like"/>
    <property type="match status" value="1"/>
</dbReference>
<accession>A0A1E5Q910</accession>
<dbReference type="CDD" id="cd02951">
    <property type="entry name" value="SoxW"/>
    <property type="match status" value="1"/>
</dbReference>
<dbReference type="Pfam" id="PF13098">
    <property type="entry name" value="Thioredoxin_2"/>
    <property type="match status" value="1"/>
</dbReference>
<feature type="signal peptide" evidence="2">
    <location>
        <begin position="1"/>
        <end position="30"/>
    </location>
</feature>
<organism evidence="4 5">
    <name type="scientific">Magnetovibrio blakemorei</name>
    <dbReference type="NCBI Taxonomy" id="28181"/>
    <lineage>
        <taxon>Bacteria</taxon>
        <taxon>Pseudomonadati</taxon>
        <taxon>Pseudomonadota</taxon>
        <taxon>Alphaproteobacteria</taxon>
        <taxon>Rhodospirillales</taxon>
        <taxon>Magnetovibrionaceae</taxon>
        <taxon>Magnetovibrio</taxon>
    </lineage>
</organism>
<evidence type="ECO:0000259" key="3">
    <source>
        <dbReference type="PROSITE" id="PS51352"/>
    </source>
</evidence>
<dbReference type="EMBL" id="MCGG01000017">
    <property type="protein sequence ID" value="OEJ67989.1"/>
    <property type="molecule type" value="Genomic_DNA"/>
</dbReference>
<dbReference type="InterPro" id="IPR036249">
    <property type="entry name" value="Thioredoxin-like_sf"/>
</dbReference>
<evidence type="ECO:0000313" key="4">
    <source>
        <dbReference type="EMBL" id="OEJ67989.1"/>
    </source>
</evidence>
<gene>
    <name evidence="4" type="ORF">BEN30_06865</name>
</gene>
<evidence type="ECO:0000256" key="2">
    <source>
        <dbReference type="SAM" id="SignalP"/>
    </source>
</evidence>
<dbReference type="Gene3D" id="3.40.30.10">
    <property type="entry name" value="Glutaredoxin"/>
    <property type="match status" value="1"/>
</dbReference>
<dbReference type="RefSeq" id="WP_069957317.1">
    <property type="nucleotide sequence ID" value="NZ_MCGG01000017.1"/>
</dbReference>
<sequence>MLKATLRAALGAAMSVFVLFAVLVPAPVGAAGGPEQFIIQPLDYDIPAEVAAAAEQGKTLVVMFGQNGCPYCAKMHTRVFPHPQVTELYGAHFVLFEINIKGDLEVIGHDGEATTEKQYAAQMRARATPLFVYYDKDGKDVLRLTGYQEPGIFMTAGRYVTSEAYKDGTSFLTFVRSGK</sequence>
<dbReference type="AlphaFoldDB" id="A0A1E5Q910"/>
<feature type="chain" id="PRO_5009184135" description="Thioredoxin domain-containing protein" evidence="2">
    <location>
        <begin position="31"/>
        <end position="179"/>
    </location>
</feature>
<keyword evidence="5" id="KW-1185">Reference proteome</keyword>
<protein>
    <recommendedName>
        <fullName evidence="3">Thioredoxin domain-containing protein</fullName>
    </recommendedName>
</protein>
<dbReference type="STRING" id="28181.BEN30_06865"/>
<name>A0A1E5Q910_9PROT</name>
<evidence type="ECO:0000256" key="1">
    <source>
        <dbReference type="ARBA" id="ARBA00003565"/>
    </source>
</evidence>
<reference evidence="5" key="1">
    <citation type="submission" date="2016-07" db="EMBL/GenBank/DDBJ databases">
        <authorList>
            <person name="Florea S."/>
            <person name="Webb J.S."/>
            <person name="Jaromczyk J."/>
            <person name="Schardl C.L."/>
        </authorList>
    </citation>
    <scope>NUCLEOTIDE SEQUENCE [LARGE SCALE GENOMIC DNA]</scope>
    <source>
        <strain evidence="5">MV-1</strain>
    </source>
</reference>
<dbReference type="InterPro" id="IPR013766">
    <property type="entry name" value="Thioredoxin_domain"/>
</dbReference>